<dbReference type="SUPFAM" id="SSF51735">
    <property type="entry name" value="NAD(P)-binding Rossmann-fold domains"/>
    <property type="match status" value="1"/>
</dbReference>
<evidence type="ECO:0000256" key="4">
    <source>
        <dbReference type="RuleBase" id="RU361277"/>
    </source>
</evidence>
<comment type="cofactor">
    <cofactor evidence="4">
        <name>Zn(2+)</name>
        <dbReference type="ChEBI" id="CHEBI:29105"/>
    </cofactor>
</comment>
<dbReference type="AlphaFoldDB" id="A0A1H8SHC7"/>
<evidence type="ECO:0000259" key="5">
    <source>
        <dbReference type="SMART" id="SM00829"/>
    </source>
</evidence>
<dbReference type="PANTHER" id="PTHR43401">
    <property type="entry name" value="L-THREONINE 3-DEHYDROGENASE"/>
    <property type="match status" value="1"/>
</dbReference>
<protein>
    <submittedName>
        <fullName evidence="6">Threonine dehydrogenase</fullName>
    </submittedName>
</protein>
<dbReference type="InterPro" id="IPR013149">
    <property type="entry name" value="ADH-like_C"/>
</dbReference>
<accession>A0A1H8SHC7</accession>
<dbReference type="OrthoDB" id="1674659at2"/>
<dbReference type="PANTHER" id="PTHR43401:SF2">
    <property type="entry name" value="L-THREONINE 3-DEHYDROGENASE"/>
    <property type="match status" value="1"/>
</dbReference>
<dbReference type="Gene3D" id="3.40.50.720">
    <property type="entry name" value="NAD(P)-binding Rossmann-like Domain"/>
    <property type="match status" value="1"/>
</dbReference>
<dbReference type="STRING" id="112903.SAMN04490178_10566"/>
<dbReference type="GO" id="GO:0016491">
    <property type="term" value="F:oxidoreductase activity"/>
    <property type="evidence" value="ECO:0007669"/>
    <property type="project" value="UniProtKB-KW"/>
</dbReference>
<keyword evidence="2 4" id="KW-0862">Zinc</keyword>
<evidence type="ECO:0000256" key="3">
    <source>
        <dbReference type="ARBA" id="ARBA00023002"/>
    </source>
</evidence>
<dbReference type="InterPro" id="IPR002328">
    <property type="entry name" value="ADH_Zn_CS"/>
</dbReference>
<evidence type="ECO:0000313" key="6">
    <source>
        <dbReference type="EMBL" id="SEO78160.1"/>
    </source>
</evidence>
<dbReference type="InterPro" id="IPR050129">
    <property type="entry name" value="Zn_alcohol_dh"/>
</dbReference>
<dbReference type="InterPro" id="IPR036291">
    <property type="entry name" value="NAD(P)-bd_dom_sf"/>
</dbReference>
<dbReference type="Pfam" id="PF00107">
    <property type="entry name" value="ADH_zinc_N"/>
    <property type="match status" value="1"/>
</dbReference>
<dbReference type="SMART" id="SM00829">
    <property type="entry name" value="PKS_ER"/>
    <property type="match status" value="1"/>
</dbReference>
<name>A0A1H8SHC7_9FIRM</name>
<dbReference type="GO" id="GO:0008270">
    <property type="term" value="F:zinc ion binding"/>
    <property type="evidence" value="ECO:0007669"/>
    <property type="project" value="InterPro"/>
</dbReference>
<dbReference type="RefSeq" id="WP_091744759.1">
    <property type="nucleotide sequence ID" value="NZ_FODY01000005.1"/>
</dbReference>
<comment type="similarity">
    <text evidence="4">Belongs to the zinc-containing alcohol dehydrogenase family.</text>
</comment>
<dbReference type="SUPFAM" id="SSF50129">
    <property type="entry name" value="GroES-like"/>
    <property type="match status" value="1"/>
</dbReference>
<dbReference type="Pfam" id="PF08240">
    <property type="entry name" value="ADH_N"/>
    <property type="match status" value="1"/>
</dbReference>
<reference evidence="6 7" key="1">
    <citation type="submission" date="2016-10" db="EMBL/GenBank/DDBJ databases">
        <authorList>
            <person name="de Groot N.N."/>
        </authorList>
    </citation>
    <scope>NUCLEOTIDE SEQUENCE [LARGE SCALE GENOMIC DNA]</scope>
    <source>
        <strain evidence="6 7">DSM 13305</strain>
    </source>
</reference>
<dbReference type="Proteomes" id="UP000198847">
    <property type="component" value="Unassembled WGS sequence"/>
</dbReference>
<gene>
    <name evidence="6" type="ORF">SAMN04490178_10566</name>
</gene>
<keyword evidence="3" id="KW-0560">Oxidoreductase</keyword>
<keyword evidence="7" id="KW-1185">Reference proteome</keyword>
<sequence>MKALVLVGAQNIEIRELATPSPGTGEILLRIRASGICANDIRDYKGNNPYSLPRVGGHEYCGEIVALGDKVDKNQFSIGQHAVSYIIPACRECSYCRQGRENLCEKAPVSKTFYSKDGISGFGGYAQYIAIDTRDVYVLPEDIPFEIGAFTEPLACVLNSIGHGKIEIGDLVVVIGGGVMGLLHIKLAKLRGAKVILSEPDMKRRNLAQMYGCDIAFDPREKDPVDYVKELTGHRGAEVVFNTTAIPAVAEQAIRMTSAAGRCILFSSMHPNTPLQVDGGRIHSQETVITGSVSPTVYSFQQAVKVIAEKMIDFTPLIHKVYPYTSATEAFEEASRPDTLKTILRFD</sequence>
<dbReference type="InterPro" id="IPR020843">
    <property type="entry name" value="ER"/>
</dbReference>
<dbReference type="PROSITE" id="PS00059">
    <property type="entry name" value="ADH_ZINC"/>
    <property type="match status" value="1"/>
</dbReference>
<evidence type="ECO:0000256" key="2">
    <source>
        <dbReference type="ARBA" id="ARBA00022833"/>
    </source>
</evidence>
<organism evidence="6 7">
    <name type="scientific">Propionispora vibrioides</name>
    <dbReference type="NCBI Taxonomy" id="112903"/>
    <lineage>
        <taxon>Bacteria</taxon>
        <taxon>Bacillati</taxon>
        <taxon>Bacillota</taxon>
        <taxon>Negativicutes</taxon>
        <taxon>Selenomonadales</taxon>
        <taxon>Sporomusaceae</taxon>
        <taxon>Propionispora</taxon>
    </lineage>
</organism>
<feature type="domain" description="Enoyl reductase (ER)" evidence="5">
    <location>
        <begin position="8"/>
        <end position="344"/>
    </location>
</feature>
<proteinExistence type="inferred from homology"/>
<keyword evidence="1 4" id="KW-0479">Metal-binding</keyword>
<dbReference type="InterPro" id="IPR013154">
    <property type="entry name" value="ADH-like_N"/>
</dbReference>
<dbReference type="Gene3D" id="3.90.180.10">
    <property type="entry name" value="Medium-chain alcohol dehydrogenases, catalytic domain"/>
    <property type="match status" value="1"/>
</dbReference>
<evidence type="ECO:0000313" key="7">
    <source>
        <dbReference type="Proteomes" id="UP000198847"/>
    </source>
</evidence>
<dbReference type="InterPro" id="IPR011032">
    <property type="entry name" value="GroES-like_sf"/>
</dbReference>
<evidence type="ECO:0000256" key="1">
    <source>
        <dbReference type="ARBA" id="ARBA00022723"/>
    </source>
</evidence>
<dbReference type="EMBL" id="FODY01000005">
    <property type="protein sequence ID" value="SEO78160.1"/>
    <property type="molecule type" value="Genomic_DNA"/>
</dbReference>